<evidence type="ECO:0000259" key="12">
    <source>
        <dbReference type="PROSITE" id="PS50172"/>
    </source>
</evidence>
<accession>A0A367ZU69</accession>
<feature type="binding site" evidence="11">
    <location>
        <position position="168"/>
    </location>
    <ligand>
        <name>NAD(+)</name>
        <dbReference type="ChEBI" id="CHEBI:57540"/>
    </ligand>
</feature>
<dbReference type="InterPro" id="IPR004150">
    <property type="entry name" value="NAD_DNA_ligase_OB"/>
</dbReference>
<evidence type="ECO:0000256" key="3">
    <source>
        <dbReference type="ARBA" id="ARBA00022705"/>
    </source>
</evidence>
<organism evidence="13 14">
    <name type="scientific">Candidatus Ozemobacter sibiricus</name>
    <dbReference type="NCBI Taxonomy" id="2268124"/>
    <lineage>
        <taxon>Bacteria</taxon>
        <taxon>Candidatus Ozemobacteria</taxon>
        <taxon>Candidatus Ozemobacterales</taxon>
        <taxon>Candidatus Ozemobacteraceae</taxon>
        <taxon>Candidatus Ozemobacter</taxon>
    </lineage>
</organism>
<dbReference type="HAMAP" id="MF_01588">
    <property type="entry name" value="DNA_ligase_A"/>
    <property type="match status" value="1"/>
</dbReference>
<evidence type="ECO:0000313" key="14">
    <source>
        <dbReference type="Proteomes" id="UP000252355"/>
    </source>
</evidence>
<dbReference type="GO" id="GO:0006281">
    <property type="term" value="P:DNA repair"/>
    <property type="evidence" value="ECO:0007669"/>
    <property type="project" value="UniProtKB-KW"/>
</dbReference>
<reference evidence="13 14" key="1">
    <citation type="submission" date="2018-05" db="EMBL/GenBank/DDBJ databases">
        <title>A metagenomic window into the 2 km-deep terrestrial subsurface aquifer revealed taxonomically and functionally diverse microbial community comprising novel uncultured bacterial lineages.</title>
        <authorList>
            <person name="Kadnikov V.V."/>
            <person name="Mardanov A.V."/>
            <person name="Beletsky A.V."/>
            <person name="Banks D."/>
            <person name="Pimenov N.V."/>
            <person name="Frank Y.A."/>
            <person name="Karnachuk O.V."/>
            <person name="Ravin N.V."/>
        </authorList>
    </citation>
    <scope>NUCLEOTIDE SEQUENCE [LARGE SCALE GENOMIC DNA]</scope>
    <source>
        <strain evidence="13">BY5</strain>
    </source>
</reference>
<dbReference type="InterPro" id="IPR012340">
    <property type="entry name" value="NA-bd_OB-fold"/>
</dbReference>
<dbReference type="InterPro" id="IPR013840">
    <property type="entry name" value="DNAligase_N"/>
</dbReference>
<evidence type="ECO:0000256" key="8">
    <source>
        <dbReference type="ARBA" id="ARBA00023027"/>
    </source>
</evidence>
<dbReference type="Pfam" id="PF00533">
    <property type="entry name" value="BRCT"/>
    <property type="match status" value="1"/>
</dbReference>
<protein>
    <recommendedName>
        <fullName evidence="11">DNA ligase</fullName>
        <ecNumber evidence="11">6.5.1.2</ecNumber>
    </recommendedName>
    <alternativeName>
        <fullName evidence="11">Polydeoxyribonucleotide synthase [NAD(+)]</fullName>
    </alternativeName>
</protein>
<feature type="binding site" evidence="11">
    <location>
        <position position="134"/>
    </location>
    <ligand>
        <name>NAD(+)</name>
        <dbReference type="ChEBI" id="CHEBI:57540"/>
    </ligand>
</feature>
<evidence type="ECO:0000256" key="7">
    <source>
        <dbReference type="ARBA" id="ARBA00022842"/>
    </source>
</evidence>
<dbReference type="EC" id="6.5.1.2" evidence="11"/>
<dbReference type="PANTHER" id="PTHR23389:SF9">
    <property type="entry name" value="DNA LIGASE"/>
    <property type="match status" value="1"/>
</dbReference>
<feature type="binding site" evidence="11">
    <location>
        <position position="111"/>
    </location>
    <ligand>
        <name>NAD(+)</name>
        <dbReference type="ChEBI" id="CHEBI:57540"/>
    </ligand>
</feature>
<feature type="binding site" evidence="11">
    <location>
        <position position="423"/>
    </location>
    <ligand>
        <name>Zn(2+)</name>
        <dbReference type="ChEBI" id="CHEBI:29105"/>
    </ligand>
</feature>
<feature type="domain" description="BRCT" evidence="12">
    <location>
        <begin position="586"/>
        <end position="659"/>
    </location>
</feature>
<dbReference type="Pfam" id="PF03120">
    <property type="entry name" value="OB_DNA_ligase"/>
    <property type="match status" value="1"/>
</dbReference>
<feature type="binding site" evidence="11">
    <location>
        <position position="284"/>
    </location>
    <ligand>
        <name>NAD(+)</name>
        <dbReference type="ChEBI" id="CHEBI:57540"/>
    </ligand>
</feature>
<dbReference type="PANTHER" id="PTHR23389">
    <property type="entry name" value="CHROMOSOME TRANSMISSION FIDELITY FACTOR 18"/>
    <property type="match status" value="1"/>
</dbReference>
<comment type="cofactor">
    <cofactor evidence="11">
        <name>Mg(2+)</name>
        <dbReference type="ChEBI" id="CHEBI:18420"/>
    </cofactor>
    <cofactor evidence="11">
        <name>Mn(2+)</name>
        <dbReference type="ChEBI" id="CHEBI:29035"/>
    </cofactor>
</comment>
<evidence type="ECO:0000256" key="2">
    <source>
        <dbReference type="ARBA" id="ARBA00022598"/>
    </source>
</evidence>
<dbReference type="InterPro" id="IPR010994">
    <property type="entry name" value="RuvA_2-like"/>
</dbReference>
<dbReference type="EMBL" id="QOQW01000004">
    <property type="protein sequence ID" value="RCK80881.1"/>
    <property type="molecule type" value="Genomic_DNA"/>
</dbReference>
<dbReference type="GO" id="GO:0003677">
    <property type="term" value="F:DNA binding"/>
    <property type="evidence" value="ECO:0007669"/>
    <property type="project" value="InterPro"/>
</dbReference>
<dbReference type="FunFam" id="1.10.287.610:FF:000002">
    <property type="entry name" value="DNA ligase"/>
    <property type="match status" value="1"/>
</dbReference>
<dbReference type="Gene3D" id="1.10.287.610">
    <property type="entry name" value="Helix hairpin bin"/>
    <property type="match status" value="1"/>
</dbReference>
<dbReference type="Gene3D" id="2.40.50.140">
    <property type="entry name" value="Nucleic acid-binding proteins"/>
    <property type="match status" value="1"/>
</dbReference>
<dbReference type="Proteomes" id="UP000252355">
    <property type="component" value="Unassembled WGS sequence"/>
</dbReference>
<dbReference type="GO" id="GO:0003911">
    <property type="term" value="F:DNA ligase (NAD+) activity"/>
    <property type="evidence" value="ECO:0007669"/>
    <property type="project" value="UniProtKB-UniRule"/>
</dbReference>
<feature type="binding site" evidence="11">
    <location>
        <begin position="81"/>
        <end position="82"/>
    </location>
    <ligand>
        <name>NAD(+)</name>
        <dbReference type="ChEBI" id="CHEBI:57540"/>
    </ligand>
</feature>
<dbReference type="NCBIfam" id="NF005932">
    <property type="entry name" value="PRK07956.1"/>
    <property type="match status" value="1"/>
</dbReference>
<dbReference type="Gene3D" id="1.10.150.20">
    <property type="entry name" value="5' to 3' exonuclease, C-terminal subdomain"/>
    <property type="match status" value="2"/>
</dbReference>
<dbReference type="NCBIfam" id="TIGR00575">
    <property type="entry name" value="dnlj"/>
    <property type="match status" value="1"/>
</dbReference>
<keyword evidence="11" id="KW-0464">Manganese</keyword>
<dbReference type="Gene3D" id="3.40.50.10190">
    <property type="entry name" value="BRCT domain"/>
    <property type="match status" value="1"/>
</dbReference>
<dbReference type="InterPro" id="IPR041663">
    <property type="entry name" value="DisA/LigA_HHH"/>
</dbReference>
<evidence type="ECO:0000256" key="5">
    <source>
        <dbReference type="ARBA" id="ARBA00022763"/>
    </source>
</evidence>
<dbReference type="AlphaFoldDB" id="A0A367ZU69"/>
<evidence type="ECO:0000313" key="13">
    <source>
        <dbReference type="EMBL" id="RCK80881.1"/>
    </source>
</evidence>
<evidence type="ECO:0000256" key="1">
    <source>
        <dbReference type="ARBA" id="ARBA00004067"/>
    </source>
</evidence>
<feature type="binding site" evidence="11">
    <location>
        <position position="404"/>
    </location>
    <ligand>
        <name>Zn(2+)</name>
        <dbReference type="ChEBI" id="CHEBI:29105"/>
    </ligand>
</feature>
<dbReference type="Pfam" id="PF01653">
    <property type="entry name" value="DNA_ligase_aden"/>
    <property type="match status" value="1"/>
</dbReference>
<dbReference type="SUPFAM" id="SSF50249">
    <property type="entry name" value="Nucleic acid-binding proteins"/>
    <property type="match status" value="1"/>
</dbReference>
<dbReference type="SMART" id="SM00292">
    <property type="entry name" value="BRCT"/>
    <property type="match status" value="1"/>
</dbReference>
<dbReference type="SUPFAM" id="SSF52113">
    <property type="entry name" value="BRCT domain"/>
    <property type="match status" value="1"/>
</dbReference>
<sequence>MSHDVRRRIEDLRRIIRRHERLYFVEARPEISDREFDALLDELRRLEAQHPELITPDSPTQRVGGAATSFATVQHRVPMMSLENSYSFGDLQDWIVRMAKISPRVFPIVAELKIDGVSATLRYADGVFVEGATRGDGVTGDVITGNLRTIRSLPLAIADRRDMDIRGEVYVPRAQLERINAERRAAGEEPFKNCRNLAAGTLKSLDPQVAAGRGLQLMVYGIAQARELGFTRHSEVLAFLADQGFVVNRLVRVCHSLDEIRAFVAEVDRTRETLDFDIDGIVLKVDDLATQLELGATAKAPRWAMAYKFAQPQAVTRVRDVVWQVGRAQITPVAVLEPVELGGTTVARASLHNLDQIREKDIRIGDEVLVEKAGYIIPYVVAARPESRTGAEQPIEPPAVCPACEQPVEVGAAPGESATVVRCVNPACGGVFARRVIWFTSQMGIENIGPQLVERLIEAGVLRELGDLLRLRLDDLLQVERMGQKLGEKILANLAAARQAPLARLIAALGIPGIGTVAAEHLAAACGFSFAAFRAITEETLLGLHGFDRKLAAAVRGFLAAPAHQAWLDQLQEWWVGPPAGEAAGPASPTLQGKTFVITGEATVPRRELEALVKAHGGRVSSSVSPKTDYLVVGSLEGPGYTSSKKTRAEALGIPIIDEMALQAMARGESPRG</sequence>
<dbReference type="GO" id="GO:0006260">
    <property type="term" value="P:DNA replication"/>
    <property type="evidence" value="ECO:0007669"/>
    <property type="project" value="UniProtKB-KW"/>
</dbReference>
<keyword evidence="9 11" id="KW-0234">DNA repair</keyword>
<keyword evidence="2 11" id="KW-0436">Ligase</keyword>
<dbReference type="GO" id="GO:0005829">
    <property type="term" value="C:cytosol"/>
    <property type="evidence" value="ECO:0007669"/>
    <property type="project" value="TreeGrafter"/>
</dbReference>
<dbReference type="Gene3D" id="3.30.470.30">
    <property type="entry name" value="DNA ligase/mRNA capping enzyme"/>
    <property type="match status" value="1"/>
</dbReference>
<dbReference type="InterPro" id="IPR003583">
    <property type="entry name" value="Hlx-hairpin-Hlx_DNA-bd_motif"/>
</dbReference>
<dbReference type="Pfam" id="PF14520">
    <property type="entry name" value="HHH_5"/>
    <property type="match status" value="1"/>
</dbReference>
<dbReference type="InterPro" id="IPR036420">
    <property type="entry name" value="BRCT_dom_sf"/>
</dbReference>
<dbReference type="Pfam" id="PF12826">
    <property type="entry name" value="HHH_2"/>
    <property type="match status" value="1"/>
</dbReference>
<feature type="binding site" evidence="11">
    <location>
        <begin position="33"/>
        <end position="37"/>
    </location>
    <ligand>
        <name>NAD(+)</name>
        <dbReference type="ChEBI" id="CHEBI:57540"/>
    </ligand>
</feature>
<dbReference type="SUPFAM" id="SSF47781">
    <property type="entry name" value="RuvA domain 2-like"/>
    <property type="match status" value="1"/>
</dbReference>
<keyword evidence="7 11" id="KW-0460">Magnesium</keyword>
<dbReference type="PROSITE" id="PS50172">
    <property type="entry name" value="BRCT"/>
    <property type="match status" value="1"/>
</dbReference>
<dbReference type="InterPro" id="IPR013839">
    <property type="entry name" value="DNAligase_adenylation"/>
</dbReference>
<keyword evidence="8 11" id="KW-0520">NAD</keyword>
<dbReference type="SUPFAM" id="SSF56091">
    <property type="entry name" value="DNA ligase/mRNA capping enzyme, catalytic domain"/>
    <property type="match status" value="1"/>
</dbReference>
<keyword evidence="3 11" id="KW-0235">DNA replication</keyword>
<keyword evidence="4 11" id="KW-0479">Metal-binding</keyword>
<evidence type="ECO:0000256" key="9">
    <source>
        <dbReference type="ARBA" id="ARBA00023204"/>
    </source>
</evidence>
<feature type="binding site" evidence="11">
    <location>
        <position position="428"/>
    </location>
    <ligand>
        <name>Zn(2+)</name>
        <dbReference type="ChEBI" id="CHEBI:29105"/>
    </ligand>
</feature>
<keyword evidence="6 11" id="KW-0862">Zinc</keyword>
<evidence type="ECO:0000256" key="11">
    <source>
        <dbReference type="HAMAP-Rule" id="MF_01588"/>
    </source>
</evidence>
<dbReference type="SMART" id="SM00278">
    <property type="entry name" value="HhH1"/>
    <property type="match status" value="4"/>
</dbReference>
<dbReference type="InterPro" id="IPR001357">
    <property type="entry name" value="BRCT_dom"/>
</dbReference>
<dbReference type="SMART" id="SM00532">
    <property type="entry name" value="LIGANc"/>
    <property type="match status" value="1"/>
</dbReference>
<comment type="caution">
    <text evidence="13">The sequence shown here is derived from an EMBL/GenBank/DDBJ whole genome shotgun (WGS) entry which is preliminary data.</text>
</comment>
<feature type="active site" description="N6-AMP-lysine intermediate" evidence="11">
    <location>
        <position position="113"/>
    </location>
</feature>
<evidence type="ECO:0000256" key="4">
    <source>
        <dbReference type="ARBA" id="ARBA00022723"/>
    </source>
</evidence>
<comment type="catalytic activity">
    <reaction evidence="10 11">
        <text>NAD(+) + (deoxyribonucleotide)n-3'-hydroxyl + 5'-phospho-(deoxyribonucleotide)m = (deoxyribonucleotide)n+m + AMP + beta-nicotinamide D-nucleotide.</text>
        <dbReference type="EC" id="6.5.1.2"/>
    </reaction>
</comment>
<dbReference type="CDD" id="cd17748">
    <property type="entry name" value="BRCT_DNA_ligase_like"/>
    <property type="match status" value="1"/>
</dbReference>
<name>A0A367ZU69_9BACT</name>
<comment type="similarity">
    <text evidence="11">Belongs to the NAD-dependent DNA ligase family. LigA subfamily.</text>
</comment>
<gene>
    <name evidence="11" type="primary">ligA</name>
    <name evidence="13" type="ORF">OZSIB_2769</name>
</gene>
<evidence type="ECO:0000256" key="10">
    <source>
        <dbReference type="ARBA" id="ARBA00034005"/>
    </source>
</evidence>
<dbReference type="CDD" id="cd00114">
    <property type="entry name" value="LIGANc"/>
    <property type="match status" value="1"/>
</dbReference>
<dbReference type="InterPro" id="IPR001679">
    <property type="entry name" value="DNA_ligase"/>
</dbReference>
<feature type="binding site" evidence="11">
    <location>
        <position position="308"/>
    </location>
    <ligand>
        <name>NAD(+)</name>
        <dbReference type="ChEBI" id="CHEBI:57540"/>
    </ligand>
</feature>
<evidence type="ECO:0000256" key="6">
    <source>
        <dbReference type="ARBA" id="ARBA00022833"/>
    </source>
</evidence>
<feature type="binding site" evidence="11">
    <location>
        <position position="401"/>
    </location>
    <ligand>
        <name>Zn(2+)</name>
        <dbReference type="ChEBI" id="CHEBI:29105"/>
    </ligand>
</feature>
<comment type="function">
    <text evidence="1 11">DNA ligase that catalyzes the formation of phosphodiester linkages between 5'-phosphoryl and 3'-hydroxyl groups in double-stranded DNA using NAD as a coenzyme and as the energy source for the reaction. It is essential for DNA replication and repair of damaged DNA.</text>
</comment>
<dbReference type="GO" id="GO:0046872">
    <property type="term" value="F:metal ion binding"/>
    <property type="evidence" value="ECO:0007669"/>
    <property type="project" value="UniProtKB-KW"/>
</dbReference>
<dbReference type="PIRSF" id="PIRSF001604">
    <property type="entry name" value="LigA"/>
    <property type="match status" value="1"/>
</dbReference>
<keyword evidence="5 11" id="KW-0227">DNA damage</keyword>
<proteinExistence type="inferred from homology"/>